<evidence type="ECO:0000256" key="8">
    <source>
        <dbReference type="ARBA" id="ARBA00047989"/>
    </source>
</evidence>
<evidence type="ECO:0000256" key="7">
    <source>
        <dbReference type="ARBA" id="ARBA00022833"/>
    </source>
</evidence>
<evidence type="ECO:0000256" key="2">
    <source>
        <dbReference type="ARBA" id="ARBA00003215"/>
    </source>
</evidence>
<comment type="function">
    <text evidence="2">Purine nucleoside enzyme that catalyzes the phosphorolysis of adenosine and inosine nucleosides, yielding D-ribose 1-phosphate and the respective free bases, adenine and hypoxanthine. Also catalyzes the phosphorolysis of S-methyl-5'-thioadenosine into adenine and S-methyl-5-thio-alpha-D-ribose 1-phosphate. Also has adenosine deaminase activity.</text>
</comment>
<dbReference type="GO" id="GO:0017061">
    <property type="term" value="F:S-methyl-5-thioadenosine phosphorylase activity"/>
    <property type="evidence" value="ECO:0007669"/>
    <property type="project" value="UniProtKB-EC"/>
</dbReference>
<evidence type="ECO:0000256" key="6">
    <source>
        <dbReference type="ARBA" id="ARBA00022801"/>
    </source>
</evidence>
<comment type="similarity">
    <text evidence="3">Belongs to the purine nucleoside phosphorylase YfiH/LACC1 family.</text>
</comment>
<comment type="catalytic activity">
    <reaction evidence="10">
        <text>S-methyl-5'-thioadenosine + phosphate = 5-(methylsulfanyl)-alpha-D-ribose 1-phosphate + adenine</text>
        <dbReference type="Rhea" id="RHEA:11852"/>
        <dbReference type="ChEBI" id="CHEBI:16708"/>
        <dbReference type="ChEBI" id="CHEBI:17509"/>
        <dbReference type="ChEBI" id="CHEBI:43474"/>
        <dbReference type="ChEBI" id="CHEBI:58533"/>
        <dbReference type="EC" id="2.4.2.28"/>
    </reaction>
    <physiologicalReaction direction="left-to-right" evidence="10">
        <dbReference type="Rhea" id="RHEA:11853"/>
    </physiologicalReaction>
</comment>
<evidence type="ECO:0000256" key="1">
    <source>
        <dbReference type="ARBA" id="ARBA00000553"/>
    </source>
</evidence>
<keyword evidence="4" id="KW-0808">Transferase</keyword>
<evidence type="ECO:0000256" key="4">
    <source>
        <dbReference type="ARBA" id="ARBA00022679"/>
    </source>
</evidence>
<keyword evidence="7" id="KW-0862">Zinc</keyword>
<dbReference type="AlphaFoldDB" id="A0A930YSV5"/>
<dbReference type="SUPFAM" id="SSF64438">
    <property type="entry name" value="CNF1/YfiH-like putative cysteine hydrolases"/>
    <property type="match status" value="1"/>
</dbReference>
<dbReference type="GO" id="GO:0005507">
    <property type="term" value="F:copper ion binding"/>
    <property type="evidence" value="ECO:0007669"/>
    <property type="project" value="TreeGrafter"/>
</dbReference>
<evidence type="ECO:0000313" key="11">
    <source>
        <dbReference type="EMBL" id="MBF4808072.1"/>
    </source>
</evidence>
<proteinExistence type="inferred from homology"/>
<keyword evidence="5" id="KW-0479">Metal-binding</keyword>
<comment type="catalytic activity">
    <reaction evidence="8">
        <text>adenosine + H2O + H(+) = inosine + NH4(+)</text>
        <dbReference type="Rhea" id="RHEA:24408"/>
        <dbReference type="ChEBI" id="CHEBI:15377"/>
        <dbReference type="ChEBI" id="CHEBI:15378"/>
        <dbReference type="ChEBI" id="CHEBI:16335"/>
        <dbReference type="ChEBI" id="CHEBI:17596"/>
        <dbReference type="ChEBI" id="CHEBI:28938"/>
        <dbReference type="EC" id="3.5.4.4"/>
    </reaction>
    <physiologicalReaction direction="left-to-right" evidence="8">
        <dbReference type="Rhea" id="RHEA:24409"/>
    </physiologicalReaction>
</comment>
<accession>A0A930YSV5</accession>
<dbReference type="InterPro" id="IPR011324">
    <property type="entry name" value="Cytotoxic_necrot_fac-like_cat"/>
</dbReference>
<dbReference type="EMBL" id="JABZGW010000217">
    <property type="protein sequence ID" value="MBF4808072.1"/>
    <property type="molecule type" value="Genomic_DNA"/>
</dbReference>
<organism evidence="11 12">
    <name type="scientific">Lancefieldella rimae</name>
    <dbReference type="NCBI Taxonomy" id="1383"/>
    <lineage>
        <taxon>Bacteria</taxon>
        <taxon>Bacillati</taxon>
        <taxon>Actinomycetota</taxon>
        <taxon>Coriobacteriia</taxon>
        <taxon>Coriobacteriales</taxon>
        <taxon>Atopobiaceae</taxon>
        <taxon>Lancefieldella</taxon>
    </lineage>
</organism>
<comment type="catalytic activity">
    <reaction evidence="1">
        <text>inosine + phosphate = alpha-D-ribose 1-phosphate + hypoxanthine</text>
        <dbReference type="Rhea" id="RHEA:27646"/>
        <dbReference type="ChEBI" id="CHEBI:17368"/>
        <dbReference type="ChEBI" id="CHEBI:17596"/>
        <dbReference type="ChEBI" id="CHEBI:43474"/>
        <dbReference type="ChEBI" id="CHEBI:57720"/>
        <dbReference type="EC" id="2.4.2.1"/>
    </reaction>
    <physiologicalReaction direction="left-to-right" evidence="1">
        <dbReference type="Rhea" id="RHEA:27647"/>
    </physiologicalReaction>
</comment>
<comment type="caution">
    <text evidence="11">The sequence shown here is derived from an EMBL/GenBank/DDBJ whole genome shotgun (WGS) entry which is preliminary data.</text>
</comment>
<sequence>MAALVQQRKSGVTLITDTTCPYGVTLAFTERGGGVSCGEFSSLNLGSACGDAADAVRRNRLRALEALGAKQYADNLVCPHQVHGEKILVVHSAHKDEVTAVHTEAAQGADAIVCLAKTVPVMLCFADCVPVILAAPGGFAIAHSGWRGTIAHIAAKTARLLVEQTGDRPEELLAYVGPHIGAPDYEVSQELIDRFVDEFGSEVAPSDLGGRHLDLGYAVRMALAEAGILPEHVFEVSESTATHTDRFFSYRAEHGHCGRHGALAVRLGN</sequence>
<evidence type="ECO:0000256" key="10">
    <source>
        <dbReference type="ARBA" id="ARBA00049893"/>
    </source>
</evidence>
<evidence type="ECO:0000256" key="3">
    <source>
        <dbReference type="ARBA" id="ARBA00007353"/>
    </source>
</evidence>
<dbReference type="PANTHER" id="PTHR30616:SF2">
    <property type="entry name" value="PURINE NUCLEOSIDE PHOSPHORYLASE LACC1"/>
    <property type="match status" value="1"/>
</dbReference>
<protein>
    <submittedName>
        <fullName evidence="11">Laccase domain-containing protein</fullName>
    </submittedName>
</protein>
<dbReference type="InterPro" id="IPR003730">
    <property type="entry name" value="Cu_polyphenol_OxRdtase"/>
</dbReference>
<dbReference type="Gene3D" id="3.60.140.10">
    <property type="entry name" value="CNF1/YfiH-like putative cysteine hydrolases"/>
    <property type="match status" value="1"/>
</dbReference>
<dbReference type="Pfam" id="PF02578">
    <property type="entry name" value="Cu-oxidase_4"/>
    <property type="match status" value="1"/>
</dbReference>
<dbReference type="CDD" id="cd16833">
    <property type="entry name" value="YfiH"/>
    <property type="match status" value="1"/>
</dbReference>
<dbReference type="InterPro" id="IPR038371">
    <property type="entry name" value="Cu_polyphenol_OxRdtase_sf"/>
</dbReference>
<gene>
    <name evidence="11" type="ORF">HXK26_05195</name>
</gene>
<dbReference type="Proteomes" id="UP000698335">
    <property type="component" value="Unassembled WGS sequence"/>
</dbReference>
<comment type="catalytic activity">
    <reaction evidence="9">
        <text>adenosine + phosphate = alpha-D-ribose 1-phosphate + adenine</text>
        <dbReference type="Rhea" id="RHEA:27642"/>
        <dbReference type="ChEBI" id="CHEBI:16335"/>
        <dbReference type="ChEBI" id="CHEBI:16708"/>
        <dbReference type="ChEBI" id="CHEBI:43474"/>
        <dbReference type="ChEBI" id="CHEBI:57720"/>
        <dbReference type="EC" id="2.4.2.1"/>
    </reaction>
    <physiologicalReaction direction="left-to-right" evidence="9">
        <dbReference type="Rhea" id="RHEA:27643"/>
    </physiologicalReaction>
</comment>
<dbReference type="GO" id="GO:0016787">
    <property type="term" value="F:hydrolase activity"/>
    <property type="evidence" value="ECO:0007669"/>
    <property type="project" value="UniProtKB-KW"/>
</dbReference>
<reference evidence="11" key="1">
    <citation type="submission" date="2020-04" db="EMBL/GenBank/DDBJ databases">
        <title>Deep metagenomics examines the oral microbiome during advanced dental caries in children, revealing novel taxa and co-occurrences with host molecules.</title>
        <authorList>
            <person name="Baker J.L."/>
            <person name="Morton J.T."/>
            <person name="Dinis M."/>
            <person name="Alvarez R."/>
            <person name="Tran N.C."/>
            <person name="Knight R."/>
            <person name="Edlund A."/>
        </authorList>
    </citation>
    <scope>NUCLEOTIDE SEQUENCE</scope>
    <source>
        <strain evidence="11">JCVI_38_bin.5</strain>
    </source>
</reference>
<evidence type="ECO:0000313" key="12">
    <source>
        <dbReference type="Proteomes" id="UP000698335"/>
    </source>
</evidence>
<name>A0A930YSV5_9ACTN</name>
<dbReference type="PANTHER" id="PTHR30616">
    <property type="entry name" value="UNCHARACTERIZED PROTEIN YFIH"/>
    <property type="match status" value="1"/>
</dbReference>
<evidence type="ECO:0000256" key="5">
    <source>
        <dbReference type="ARBA" id="ARBA00022723"/>
    </source>
</evidence>
<keyword evidence="6" id="KW-0378">Hydrolase</keyword>
<evidence type="ECO:0000256" key="9">
    <source>
        <dbReference type="ARBA" id="ARBA00048968"/>
    </source>
</evidence>